<keyword evidence="2" id="KW-1185">Reference proteome</keyword>
<evidence type="ECO:0000313" key="2">
    <source>
        <dbReference type="Proteomes" id="UP001234989"/>
    </source>
</evidence>
<protein>
    <submittedName>
        <fullName evidence="1">Uncharacterized protein</fullName>
    </submittedName>
</protein>
<accession>A0AAF0QZ12</accession>
<name>A0AAF0QZ12_SOLVR</name>
<proteinExistence type="predicted"/>
<gene>
    <name evidence="1" type="ORF">MTR67_026487</name>
</gene>
<sequence length="235" mass="26817">MEKKNSFRSKISLKKYLQYEYTDKDGHICCRSLVITEAKFGKPEAEAYTTHTFLRHGFRLDRAGGGGGIPCLRVRDPLASARGLKLAQNGKAMLFISRPREILPLLPAWWRYSYPWLCGFRRSSVCNYYFECIARFRLSAFRSCIDRFLIFSSAASVIMPPRRDYGKNVSARNTNTAPPVPDQKDSNAEFQNAIQLLTHSVTNQNNQQVPVPENASSGSVAFRVRDFVRMNQTKF</sequence>
<evidence type="ECO:0000313" key="1">
    <source>
        <dbReference type="EMBL" id="WMV33102.1"/>
    </source>
</evidence>
<dbReference type="Proteomes" id="UP001234989">
    <property type="component" value="Chromosome 6"/>
</dbReference>
<organism evidence="1 2">
    <name type="scientific">Solanum verrucosum</name>
    <dbReference type="NCBI Taxonomy" id="315347"/>
    <lineage>
        <taxon>Eukaryota</taxon>
        <taxon>Viridiplantae</taxon>
        <taxon>Streptophyta</taxon>
        <taxon>Embryophyta</taxon>
        <taxon>Tracheophyta</taxon>
        <taxon>Spermatophyta</taxon>
        <taxon>Magnoliopsida</taxon>
        <taxon>eudicotyledons</taxon>
        <taxon>Gunneridae</taxon>
        <taxon>Pentapetalae</taxon>
        <taxon>asterids</taxon>
        <taxon>lamiids</taxon>
        <taxon>Solanales</taxon>
        <taxon>Solanaceae</taxon>
        <taxon>Solanoideae</taxon>
        <taxon>Solaneae</taxon>
        <taxon>Solanum</taxon>
    </lineage>
</organism>
<dbReference type="AlphaFoldDB" id="A0AAF0QZ12"/>
<reference evidence="1" key="1">
    <citation type="submission" date="2023-08" db="EMBL/GenBank/DDBJ databases">
        <title>A de novo genome assembly of Solanum verrucosum Schlechtendal, a Mexican diploid species geographically isolated from the other diploid A-genome species in potato relatives.</title>
        <authorList>
            <person name="Hosaka K."/>
        </authorList>
    </citation>
    <scope>NUCLEOTIDE SEQUENCE</scope>
    <source>
        <tissue evidence="1">Young leaves</tissue>
    </source>
</reference>
<dbReference type="EMBL" id="CP133617">
    <property type="protein sequence ID" value="WMV33102.1"/>
    <property type="molecule type" value="Genomic_DNA"/>
</dbReference>